<dbReference type="AlphaFoldDB" id="A0A7H9SQT7"/>
<name>A0A7H9SQT7_9BILA</name>
<evidence type="ECO:0000256" key="1">
    <source>
        <dbReference type="ARBA" id="ARBA00009995"/>
    </source>
</evidence>
<proteinExistence type="evidence at transcript level"/>
<dbReference type="GO" id="GO:0008194">
    <property type="term" value="F:UDP-glycosyltransferase activity"/>
    <property type="evidence" value="ECO:0007669"/>
    <property type="project" value="InterPro"/>
</dbReference>
<dbReference type="InterPro" id="IPR050271">
    <property type="entry name" value="UDP-glycosyltransferase"/>
</dbReference>
<evidence type="ECO:0000256" key="2">
    <source>
        <dbReference type="ARBA" id="ARBA00022676"/>
    </source>
</evidence>
<organism evidence="4">
    <name type="scientific">Brachionus rotundiformis</name>
    <dbReference type="NCBI Taxonomy" id="96890"/>
    <lineage>
        <taxon>Eukaryota</taxon>
        <taxon>Metazoa</taxon>
        <taxon>Spiralia</taxon>
        <taxon>Gnathifera</taxon>
        <taxon>Rotifera</taxon>
        <taxon>Eurotatoria</taxon>
        <taxon>Monogononta</taxon>
        <taxon>Pseudotrocha</taxon>
        <taxon>Ploima</taxon>
        <taxon>Brachionidae</taxon>
        <taxon>Brachionus</taxon>
    </lineage>
</organism>
<dbReference type="PANTHER" id="PTHR48043">
    <property type="entry name" value="EG:EG0003.4 PROTEIN-RELATED"/>
    <property type="match status" value="1"/>
</dbReference>
<dbReference type="Pfam" id="PF00201">
    <property type="entry name" value="UDPGT"/>
    <property type="match status" value="1"/>
</dbReference>
<keyword evidence="3 4" id="KW-0808">Transferase</keyword>
<evidence type="ECO:0000313" key="4">
    <source>
        <dbReference type="EMBL" id="QNH67998.1"/>
    </source>
</evidence>
<dbReference type="SUPFAM" id="SSF53756">
    <property type="entry name" value="UDP-Glycosyltransferase/glycogen phosphorylase"/>
    <property type="match status" value="1"/>
</dbReference>
<dbReference type="InterPro" id="IPR002213">
    <property type="entry name" value="UDP_glucos_trans"/>
</dbReference>
<evidence type="ECO:0000256" key="3">
    <source>
        <dbReference type="ARBA" id="ARBA00022679"/>
    </source>
</evidence>
<keyword evidence="2" id="KW-0328">Glycosyltransferase</keyword>
<accession>A0A7H9SQT7</accession>
<dbReference type="Gene3D" id="3.40.50.2000">
    <property type="entry name" value="Glycogen Phosphorylase B"/>
    <property type="match status" value="2"/>
</dbReference>
<reference evidence="4" key="1">
    <citation type="journal article" date="2020" name="Comp. Biochem. Physiol. Part D Genomics Proteomics">
        <title>The genome of the marine monogonont rotifer Brachionus rotundiformis and insight into species-specific detoxification components in Brachionus spp.</title>
        <authorList>
            <person name="Kang H.M."/>
            <person name="Kim M.S."/>
            <person name="Choi B.S."/>
            <person name="Kim D.H."/>
            <person name="Kim H.J."/>
            <person name="Hwang U.K."/>
            <person name="Hagiwara A."/>
            <person name="Lee J.S."/>
        </authorList>
    </citation>
    <scope>NUCLEOTIDE SEQUENCE</scope>
</reference>
<protein>
    <submittedName>
        <fullName evidence="4">UDP-glucuronosyltransferase-like protein 2</fullName>
    </submittedName>
</protein>
<comment type="similarity">
    <text evidence="1">Belongs to the UDP-glycosyltransferase family.</text>
</comment>
<sequence length="462" mass="54026">MIEHKIFVFTIPASGHVNPLLPVLREIAKNQHIEVTVFLTEEFRSKFQSSGVKFKLLKNFDFVKRANLRPFGKSRYFELLDLATCSLEAISHNFEYIAKEIDQEKPSLIIYDTFGIYIKWAMEYYVRKSKKLVYNWPLPPMIGFAATFIYNESIYPNQIEKSLIFPYNFRFFYDCIRIFLASFKISLYYGISFINPFKHLKMKIDSQTKMIMSVTFPELHPRSHLYDSNIYKFCGSTIQEESLSQIYANQMQMEPFKSLFDLIQITSDKYANDIKLVLVSLGTLFNNNLDIFKKIIDAFENFDIINYNSHVNLSRLRVVISTGDKCYETFQNLVNTNRLKVNDNIFIVRSSPQVEVLKRASLFVTHCGMNSTSESIHYGVPMICIPLSEDQPAVAYRVADELGLGIRLDYTKMKFYEISKAINKILTNESYYHRSRLYSKLSKAYIGYKQLNNIIIKYLNKL</sequence>
<dbReference type="PANTHER" id="PTHR48043:SF145">
    <property type="entry name" value="FI06409P-RELATED"/>
    <property type="match status" value="1"/>
</dbReference>
<dbReference type="CDD" id="cd03784">
    <property type="entry name" value="GT1_Gtf-like"/>
    <property type="match status" value="1"/>
</dbReference>
<reference evidence="4" key="2">
    <citation type="submission" date="2020-05" db="EMBL/GenBank/DDBJ databases">
        <authorList>
            <person name="Kang H.-M."/>
            <person name="Kim M.-S."/>
            <person name="Lee J.-S."/>
        </authorList>
    </citation>
    <scope>NUCLEOTIDE SEQUENCE</scope>
</reference>
<dbReference type="EMBL" id="MT524943">
    <property type="protein sequence ID" value="QNH67998.1"/>
    <property type="molecule type" value="mRNA"/>
</dbReference>